<evidence type="ECO:0000313" key="3">
    <source>
        <dbReference type="EMBL" id="BAC75053.1"/>
    </source>
</evidence>
<dbReference type="InterPro" id="IPR043472">
    <property type="entry name" value="Macro_dom-like"/>
</dbReference>
<evidence type="ECO:0000259" key="2">
    <source>
        <dbReference type="Pfam" id="PF10021"/>
    </source>
</evidence>
<dbReference type="Gene3D" id="3.40.220.10">
    <property type="entry name" value="Leucine Aminopeptidase, subunit E, domain 1"/>
    <property type="match status" value="1"/>
</dbReference>
<dbReference type="PANTHER" id="PTHR35596">
    <property type="entry name" value="DUF2263 DOMAIN-CONTAINING PROTEIN"/>
    <property type="match status" value="1"/>
</dbReference>
<name>Q825V5_STRAW</name>
<dbReference type="HOGENOM" id="CLU_024412_4_1_11"/>
<dbReference type="EMBL" id="BA000030">
    <property type="protein sequence ID" value="BAC75053.1"/>
    <property type="molecule type" value="Genomic_DNA"/>
</dbReference>
<gene>
    <name evidence="3" type="ORF">SAVERM_7342</name>
</gene>
<dbReference type="eggNOG" id="COG4295">
    <property type="taxonomic scope" value="Bacteria"/>
</dbReference>
<accession>Q825V5</accession>
<dbReference type="NCBIfam" id="TIGR02452">
    <property type="entry name" value="TIGR02452 family protein"/>
    <property type="match status" value="1"/>
</dbReference>
<dbReference type="KEGG" id="sma:SAVERM_7342"/>
<reference evidence="3 4" key="1">
    <citation type="journal article" date="2001" name="Proc. Natl. Acad. Sci. U.S.A.">
        <title>Genome sequence of an industrial microorganism Streptomyces avermitilis: deducing the ability of producing secondary metabolites.</title>
        <authorList>
            <person name="Omura S."/>
            <person name="Ikeda H."/>
            <person name="Ishikawa J."/>
            <person name="Hanamoto A."/>
            <person name="Takahashi C."/>
            <person name="Shinose M."/>
            <person name="Takahashi Y."/>
            <person name="Horikawa H."/>
            <person name="Nakazawa H."/>
            <person name="Osonoe T."/>
            <person name="Kikuchi H."/>
            <person name="Shiba T."/>
            <person name="Sakaki Y."/>
            <person name="Hattori M."/>
        </authorList>
    </citation>
    <scope>NUCLEOTIDE SEQUENCE [LARGE SCALE GENOMIC DNA]</scope>
    <source>
        <strain evidence="4">ATCC 31267 / DSM 46492 / JCM 5070 / NBRC 14893 / NCIMB 12804 / NRRL 8165 / MA-4680</strain>
    </source>
</reference>
<keyword evidence="4" id="KW-1185">Reference proteome</keyword>
<dbReference type="AlphaFoldDB" id="Q825V5"/>
<evidence type="ECO:0000256" key="1">
    <source>
        <dbReference type="SAM" id="MobiDB-lite"/>
    </source>
</evidence>
<dbReference type="Proteomes" id="UP000000428">
    <property type="component" value="Chromosome"/>
</dbReference>
<dbReference type="Pfam" id="PF10021">
    <property type="entry name" value="PARG_cat_microb"/>
    <property type="match status" value="1"/>
</dbReference>
<feature type="compositionally biased region" description="Basic and acidic residues" evidence="1">
    <location>
        <begin position="19"/>
        <end position="30"/>
    </location>
</feature>
<organism evidence="3 4">
    <name type="scientific">Streptomyces avermitilis (strain ATCC 31267 / DSM 46492 / JCM 5070 / NBRC 14893 / NCIMB 12804 / NRRL 8165 / MA-4680)</name>
    <dbReference type="NCBI Taxonomy" id="227882"/>
    <lineage>
        <taxon>Bacteria</taxon>
        <taxon>Bacillati</taxon>
        <taxon>Actinomycetota</taxon>
        <taxon>Actinomycetes</taxon>
        <taxon>Kitasatosporales</taxon>
        <taxon>Streptomycetaceae</taxon>
        <taxon>Streptomyces</taxon>
    </lineage>
</organism>
<dbReference type="PANTHER" id="PTHR35596:SF1">
    <property type="entry name" value="MICROBIAL-TYPE PARG CATALYTIC DOMAIN-CONTAINING PROTEIN"/>
    <property type="match status" value="1"/>
</dbReference>
<feature type="domain" description="Microbial-type PARG catalytic" evidence="2">
    <location>
        <begin position="54"/>
        <end position="198"/>
    </location>
</feature>
<sequence length="327" mass="34871">MCRGQGNSVAAYVQHRSPFVHEHDGGDRGRGNRRRGPHSVHGGGAVSARLRAIARETEEIVAAGRYHASDGRAVSIAAAVEAARAATRVYGPDPVEISQVGPVATLFEVTGESSLEAARRLTERAGDPVAVLNFASARNPGGGYLNGAQAQEEALCRASALYTCVLGARAFYEHHRAHRDPFYTDRVIHSPAVPVFRDDRGRLLDKPYPVGFLTAAAPNAGVVLRSAPERAPELPRALAARAERVLETAVTHGYRRLVLGAWGCGVFRNDPAQVAGAFHGLLGPGGRFAGHFEHVVFGVLDRTPGTATRGAFERAFDGEVRGAQRQP</sequence>
<evidence type="ECO:0000313" key="4">
    <source>
        <dbReference type="Proteomes" id="UP000000428"/>
    </source>
</evidence>
<dbReference type="InterPro" id="IPR019261">
    <property type="entry name" value="PARG_cat_microbial"/>
</dbReference>
<feature type="region of interest" description="Disordered" evidence="1">
    <location>
        <begin position="13"/>
        <end position="46"/>
    </location>
</feature>
<dbReference type="PIRSF" id="PIRSF014899">
    <property type="entry name" value="UCP014899"/>
    <property type="match status" value="1"/>
</dbReference>
<reference evidence="3 4" key="3">
    <citation type="journal article" date="2014" name="J. Ind. Microbiol. Biotechnol.">
        <title>Genome mining of the Streptomyces avermitilis genome and development of genome-minimized hosts for heterologous expression of biosynthetic gene clusters.</title>
        <authorList>
            <person name="Ikeda H."/>
            <person name="Shin-ya K."/>
            <person name="Omura S."/>
        </authorList>
    </citation>
    <scope>NUCLEOTIDE SEQUENCE [LARGE SCALE GENOMIC DNA]</scope>
    <source>
        <strain evidence="4">ATCC 31267 / DSM 46492 / JCM 5070 / NBRC 14893 / NCIMB 12804 / NRRL 8165 / MA-4680</strain>
    </source>
</reference>
<proteinExistence type="predicted"/>
<reference evidence="3 4" key="2">
    <citation type="journal article" date="2003" name="Nat. Biotechnol.">
        <title>Complete genome sequence and comparative analysis of the industrial microorganism Streptomyces avermitilis.</title>
        <authorList>
            <person name="Ikeda H."/>
            <person name="Ishikawa J."/>
            <person name="Hanamoto A."/>
            <person name="Shinose M."/>
            <person name="Kikuchi H."/>
            <person name="Shiba T."/>
            <person name="Sakaki Y."/>
            <person name="Hattori M."/>
            <person name="Omura S."/>
        </authorList>
    </citation>
    <scope>NUCLEOTIDE SEQUENCE [LARGE SCALE GENOMIC DNA]</scope>
    <source>
        <strain evidence="4">ATCC 31267 / DSM 46492 / JCM 5070 / NBRC 14893 / NCIMB 12804 / NRRL 8165 / MA-4680</strain>
    </source>
</reference>
<protein>
    <recommendedName>
        <fullName evidence="2">Microbial-type PARG catalytic domain-containing protein</fullName>
    </recommendedName>
</protein>
<dbReference type="InterPro" id="IPR012664">
    <property type="entry name" value="CHP02452"/>
</dbReference>